<organism evidence="1 2">
    <name type="scientific">Microbacterium aoyamense</name>
    <dbReference type="NCBI Taxonomy" id="344166"/>
    <lineage>
        <taxon>Bacteria</taxon>
        <taxon>Bacillati</taxon>
        <taxon>Actinomycetota</taxon>
        <taxon>Actinomycetes</taxon>
        <taxon>Micrococcales</taxon>
        <taxon>Microbacteriaceae</taxon>
        <taxon>Microbacterium</taxon>
    </lineage>
</organism>
<proteinExistence type="predicted"/>
<protein>
    <recommendedName>
        <fullName evidence="3">Flagellar FliJ protein</fullName>
    </recommendedName>
</protein>
<name>A0ABN2PET1_9MICO</name>
<dbReference type="RefSeq" id="WP_248145467.1">
    <property type="nucleotide sequence ID" value="NZ_BAAAOF010000002.1"/>
</dbReference>
<keyword evidence="2" id="KW-1185">Reference proteome</keyword>
<comment type="caution">
    <text evidence="1">The sequence shown here is derived from an EMBL/GenBank/DDBJ whole genome shotgun (WGS) entry which is preliminary data.</text>
</comment>
<accession>A0ABN2PET1</accession>
<gene>
    <name evidence="1" type="ORF">GCM10009775_06950</name>
</gene>
<evidence type="ECO:0000313" key="2">
    <source>
        <dbReference type="Proteomes" id="UP001501343"/>
    </source>
</evidence>
<reference evidence="1 2" key="1">
    <citation type="journal article" date="2019" name="Int. J. Syst. Evol. Microbiol.">
        <title>The Global Catalogue of Microorganisms (GCM) 10K type strain sequencing project: providing services to taxonomists for standard genome sequencing and annotation.</title>
        <authorList>
            <consortium name="The Broad Institute Genomics Platform"/>
            <consortium name="The Broad Institute Genome Sequencing Center for Infectious Disease"/>
            <person name="Wu L."/>
            <person name="Ma J."/>
        </authorList>
    </citation>
    <scope>NUCLEOTIDE SEQUENCE [LARGE SCALE GENOMIC DNA]</scope>
    <source>
        <strain evidence="1 2">JCM 14900</strain>
    </source>
</reference>
<sequence>MTFSLAALLRVRGTQERVAAEQLSQAAADRRRVEGARERAAASLAELEDVIHDRQRFIALAAARAAGFSALNELHMLAELRRKDEERAKAAHVEARRSLRGLERLESTYRAESVRARLAAEQVALDEIAVARAARRAGSAA</sequence>
<evidence type="ECO:0008006" key="3">
    <source>
        <dbReference type="Google" id="ProtNLM"/>
    </source>
</evidence>
<dbReference type="Proteomes" id="UP001501343">
    <property type="component" value="Unassembled WGS sequence"/>
</dbReference>
<evidence type="ECO:0000313" key="1">
    <source>
        <dbReference type="EMBL" id="GAA1917114.1"/>
    </source>
</evidence>
<dbReference type="EMBL" id="BAAAOF010000002">
    <property type="protein sequence ID" value="GAA1917114.1"/>
    <property type="molecule type" value="Genomic_DNA"/>
</dbReference>